<keyword evidence="2" id="KW-0732">Signal</keyword>
<feature type="compositionally biased region" description="Low complexity" evidence="1">
    <location>
        <begin position="78"/>
        <end position="89"/>
    </location>
</feature>
<evidence type="ECO:0000313" key="3">
    <source>
        <dbReference type="EMBL" id="CAG1988607.1"/>
    </source>
</evidence>
<reference evidence="3" key="2">
    <citation type="submission" date="2021-03" db="EMBL/GenBank/DDBJ databases">
        <authorList>
            <person name="Alouane T."/>
            <person name="Langin T."/>
            <person name="Bonhomme L."/>
        </authorList>
    </citation>
    <scope>NUCLEOTIDE SEQUENCE</scope>
    <source>
        <strain evidence="3">MDC_Fg202</strain>
    </source>
</reference>
<dbReference type="AlphaFoldDB" id="A0A4E9EKH2"/>
<dbReference type="Proteomes" id="UP000746612">
    <property type="component" value="Unassembled WGS sequence"/>
</dbReference>
<evidence type="ECO:0000313" key="4">
    <source>
        <dbReference type="EMBL" id="VIO62626.1"/>
    </source>
</evidence>
<proteinExistence type="predicted"/>
<gene>
    <name evidence="4" type="ORF">FUG_LOCUS477565</name>
    <name evidence="3" type="ORF">MDCFG202_LOCUS306901</name>
</gene>
<evidence type="ECO:0000256" key="2">
    <source>
        <dbReference type="SAM" id="SignalP"/>
    </source>
</evidence>
<organism evidence="4">
    <name type="scientific">Gibberella zeae</name>
    <name type="common">Wheat head blight fungus</name>
    <name type="synonym">Fusarium graminearum</name>
    <dbReference type="NCBI Taxonomy" id="5518"/>
    <lineage>
        <taxon>Eukaryota</taxon>
        <taxon>Fungi</taxon>
        <taxon>Dikarya</taxon>
        <taxon>Ascomycota</taxon>
        <taxon>Pezizomycotina</taxon>
        <taxon>Sordariomycetes</taxon>
        <taxon>Hypocreomycetidae</taxon>
        <taxon>Hypocreales</taxon>
        <taxon>Nectriaceae</taxon>
        <taxon>Fusarium</taxon>
    </lineage>
</organism>
<feature type="compositionally biased region" description="Basic and acidic residues" evidence="1">
    <location>
        <begin position="54"/>
        <end position="77"/>
    </location>
</feature>
<sequence length="102" mass="10835">MVIVVVRFLLSSYLGDQRESENVVDCLVEIAGVANLVVDAGGDVCEDEDEDEEQDKRVEMGVRTGDREGYKGRKEGVGADAVAAAAPAGRSVESSLWPPPSP</sequence>
<evidence type="ECO:0000256" key="1">
    <source>
        <dbReference type="SAM" id="MobiDB-lite"/>
    </source>
</evidence>
<dbReference type="EMBL" id="CAAKMV010000163">
    <property type="protein sequence ID" value="VIO62626.1"/>
    <property type="molecule type" value="Genomic_DNA"/>
</dbReference>
<protein>
    <submittedName>
        <fullName evidence="4">Uncharacterized protein</fullName>
    </submittedName>
</protein>
<name>A0A4E9EKH2_GIBZA</name>
<feature type="signal peptide" evidence="2">
    <location>
        <begin position="1"/>
        <end position="15"/>
    </location>
</feature>
<accession>A0A4E9EKH2</accession>
<reference evidence="4" key="1">
    <citation type="submission" date="2019-04" db="EMBL/GenBank/DDBJ databases">
        <authorList>
            <person name="Melise S."/>
            <person name="Noan J."/>
            <person name="Okalmin O."/>
        </authorList>
    </citation>
    <scope>NUCLEOTIDE SEQUENCE</scope>
    <source>
        <strain evidence="4">FN9</strain>
    </source>
</reference>
<dbReference type="EMBL" id="CAJPIJ010000146">
    <property type="protein sequence ID" value="CAG1988607.1"/>
    <property type="molecule type" value="Genomic_DNA"/>
</dbReference>
<feature type="region of interest" description="Disordered" evidence="1">
    <location>
        <begin position="46"/>
        <end position="102"/>
    </location>
</feature>
<feature type="chain" id="PRO_5041129219" evidence="2">
    <location>
        <begin position="16"/>
        <end position="102"/>
    </location>
</feature>